<dbReference type="NCBIfam" id="TIGR01783">
    <property type="entry name" value="TonB-siderophor"/>
    <property type="match status" value="1"/>
</dbReference>
<comment type="caution">
    <text evidence="19">The sequence shown here is derived from an EMBL/GenBank/DDBJ whole genome shotgun (WGS) entry which is preliminary data.</text>
</comment>
<evidence type="ECO:0000256" key="16">
    <source>
        <dbReference type="SAM" id="SignalP"/>
    </source>
</evidence>
<dbReference type="InterPro" id="IPR012910">
    <property type="entry name" value="Plug_dom"/>
</dbReference>
<evidence type="ECO:0000256" key="4">
    <source>
        <dbReference type="ARBA" id="ARBA00022452"/>
    </source>
</evidence>
<feature type="domain" description="TonB-dependent receptor-like beta-barrel" evidence="17">
    <location>
        <begin position="223"/>
        <end position="656"/>
    </location>
</feature>
<keyword evidence="3 14" id="KW-0813">Transport</keyword>
<comment type="similarity">
    <text evidence="2 14 15">Belongs to the TonB-dependent receptor family.</text>
</comment>
<gene>
    <name evidence="19" type="ORF">KZ820_11425</name>
</gene>
<dbReference type="Proteomes" id="UP000759103">
    <property type="component" value="Unassembled WGS sequence"/>
</dbReference>
<dbReference type="CDD" id="cd01347">
    <property type="entry name" value="ligand_gated_channel"/>
    <property type="match status" value="1"/>
</dbReference>
<keyword evidence="20" id="KW-1185">Reference proteome</keyword>
<keyword evidence="10 15" id="KW-0798">TonB box</keyword>
<dbReference type="InterPro" id="IPR039426">
    <property type="entry name" value="TonB-dep_rcpt-like"/>
</dbReference>
<evidence type="ECO:0000256" key="9">
    <source>
        <dbReference type="ARBA" id="ARBA00023065"/>
    </source>
</evidence>
<evidence type="ECO:0000259" key="18">
    <source>
        <dbReference type="Pfam" id="PF07715"/>
    </source>
</evidence>
<feature type="domain" description="TonB-dependent receptor plug" evidence="18">
    <location>
        <begin position="54"/>
        <end position="149"/>
    </location>
</feature>
<keyword evidence="5" id="KW-0410">Iron transport</keyword>
<dbReference type="RefSeq" id="WP_219748736.1">
    <property type="nucleotide sequence ID" value="NZ_JAHXZN010000003.1"/>
</dbReference>
<evidence type="ECO:0000256" key="11">
    <source>
        <dbReference type="ARBA" id="ARBA00023136"/>
    </source>
</evidence>
<evidence type="ECO:0000256" key="13">
    <source>
        <dbReference type="ARBA" id="ARBA00023237"/>
    </source>
</evidence>
<dbReference type="EMBL" id="JAHXZN010000003">
    <property type="protein sequence ID" value="MBW6531345.1"/>
    <property type="molecule type" value="Genomic_DNA"/>
</dbReference>
<keyword evidence="6 14" id="KW-0812">Transmembrane</keyword>
<dbReference type="PANTHER" id="PTHR32552">
    <property type="entry name" value="FERRICHROME IRON RECEPTOR-RELATED"/>
    <property type="match status" value="1"/>
</dbReference>
<evidence type="ECO:0000256" key="15">
    <source>
        <dbReference type="RuleBase" id="RU003357"/>
    </source>
</evidence>
<dbReference type="InterPro" id="IPR036942">
    <property type="entry name" value="Beta-barrel_TonB_sf"/>
</dbReference>
<feature type="chain" id="PRO_5046544712" evidence="16">
    <location>
        <begin position="23"/>
        <end position="689"/>
    </location>
</feature>
<keyword evidence="8" id="KW-0408">Iron</keyword>
<dbReference type="Gene3D" id="2.40.170.20">
    <property type="entry name" value="TonB-dependent receptor, beta-barrel domain"/>
    <property type="match status" value="1"/>
</dbReference>
<comment type="subcellular location">
    <subcellularLocation>
        <location evidence="1 14">Cell outer membrane</location>
        <topology evidence="1 14">Multi-pass membrane protein</topology>
    </subcellularLocation>
</comment>
<keyword evidence="11 14" id="KW-0472">Membrane</keyword>
<dbReference type="Pfam" id="PF07715">
    <property type="entry name" value="Plug"/>
    <property type="match status" value="1"/>
</dbReference>
<evidence type="ECO:0000256" key="1">
    <source>
        <dbReference type="ARBA" id="ARBA00004571"/>
    </source>
</evidence>
<dbReference type="Pfam" id="PF00593">
    <property type="entry name" value="TonB_dep_Rec_b-barrel"/>
    <property type="match status" value="1"/>
</dbReference>
<feature type="signal peptide" evidence="16">
    <location>
        <begin position="1"/>
        <end position="22"/>
    </location>
</feature>
<keyword evidence="12 19" id="KW-0675">Receptor</keyword>
<keyword evidence="4 14" id="KW-1134">Transmembrane beta strand</keyword>
<dbReference type="InterPro" id="IPR010105">
    <property type="entry name" value="TonB_sidphr_rcpt"/>
</dbReference>
<evidence type="ECO:0000256" key="7">
    <source>
        <dbReference type="ARBA" id="ARBA00022729"/>
    </source>
</evidence>
<evidence type="ECO:0000256" key="6">
    <source>
        <dbReference type="ARBA" id="ARBA00022692"/>
    </source>
</evidence>
<keyword evidence="7 16" id="KW-0732">Signal</keyword>
<sequence length="689" mass="74216">MRTSWATALIISLSAASNAAIAGEPGGDDDVVVTGKRDGYGRADTAAAKTVAPLRDLPQSVAVITAAVLRDQRALSLQDALKNVPGVGFSTGDGQRDQVTIRGFSAIADQYVNGFRDDALYFRDLSNTERVEVIKGPAAVLYGRGSSGGLINRVLKRPDVDVTSATLTGGSFGHRRAEWDLGRYIAASAVGLRLTGAYEDSDSYREQQFLRRVALAPSLLVQGGSTSLYAVADYVRDRRLMDMGIPALNGRPVDVPARSYYGAANARDADSTQSQVLSQTAVVEHVVTDELRFRDGFRHYDYTLERHGTLPDAVDPGTLTVTLRHNRIGRREEGWSNQAEVTQTLALAGTQHQLLYGYEAARQLKDASTYAHRVVARTALFDPVLPVMDNASFTALSARTSTTLETQALYLQDLADLGHGVKALIGARHDWFTQRTRQLLPGQPNLARLDRTWSPRAGLVLQPDPAQSYHVAWSRSFQPSAETFALAANNAELAPEQTVNREVGAKYTLLGGRLALQTAGFILRRTGIKGADPAEPITLLPIGTQRTRGLELSGQLDLPAGLHAIAGYSYLDARVTASANPAFVGKRATITPRHAANVFVTGSVADWFGVGGGLNYVGDRWAAPANTTVLPHYVTADVTAWCRIGPARVQLNGYNLGDTRYIVAGHGTSPLLNLPGAPRTLLLTLRLND</sequence>
<dbReference type="InterPro" id="IPR000531">
    <property type="entry name" value="Beta-barrel_TonB"/>
</dbReference>
<dbReference type="PANTHER" id="PTHR32552:SF68">
    <property type="entry name" value="FERRICHROME OUTER MEMBRANE TRANSPORTER_PHAGE RECEPTOR"/>
    <property type="match status" value="1"/>
</dbReference>
<organism evidence="19 20">
    <name type="scientific">Sphingomonas citri</name>
    <dbReference type="NCBI Taxonomy" id="2862499"/>
    <lineage>
        <taxon>Bacteria</taxon>
        <taxon>Pseudomonadati</taxon>
        <taxon>Pseudomonadota</taxon>
        <taxon>Alphaproteobacteria</taxon>
        <taxon>Sphingomonadales</taxon>
        <taxon>Sphingomonadaceae</taxon>
        <taxon>Sphingomonas</taxon>
    </lineage>
</organism>
<proteinExistence type="inferred from homology"/>
<dbReference type="SUPFAM" id="SSF56935">
    <property type="entry name" value="Porins"/>
    <property type="match status" value="1"/>
</dbReference>
<evidence type="ECO:0000313" key="19">
    <source>
        <dbReference type="EMBL" id="MBW6531345.1"/>
    </source>
</evidence>
<evidence type="ECO:0000256" key="3">
    <source>
        <dbReference type="ARBA" id="ARBA00022448"/>
    </source>
</evidence>
<dbReference type="PROSITE" id="PS52016">
    <property type="entry name" value="TONB_DEPENDENT_REC_3"/>
    <property type="match status" value="1"/>
</dbReference>
<evidence type="ECO:0000256" key="14">
    <source>
        <dbReference type="PROSITE-ProRule" id="PRU01360"/>
    </source>
</evidence>
<keyword evidence="13 14" id="KW-0998">Cell outer membrane</keyword>
<evidence type="ECO:0000256" key="5">
    <source>
        <dbReference type="ARBA" id="ARBA00022496"/>
    </source>
</evidence>
<accession>A0ABS7BP23</accession>
<keyword evidence="9" id="KW-0406">Ion transport</keyword>
<evidence type="ECO:0000256" key="10">
    <source>
        <dbReference type="ARBA" id="ARBA00023077"/>
    </source>
</evidence>
<evidence type="ECO:0000313" key="20">
    <source>
        <dbReference type="Proteomes" id="UP000759103"/>
    </source>
</evidence>
<evidence type="ECO:0000259" key="17">
    <source>
        <dbReference type="Pfam" id="PF00593"/>
    </source>
</evidence>
<dbReference type="InterPro" id="IPR037066">
    <property type="entry name" value="Plug_dom_sf"/>
</dbReference>
<evidence type="ECO:0000256" key="2">
    <source>
        <dbReference type="ARBA" id="ARBA00009810"/>
    </source>
</evidence>
<dbReference type="Gene3D" id="2.170.130.10">
    <property type="entry name" value="TonB-dependent receptor, plug domain"/>
    <property type="match status" value="1"/>
</dbReference>
<reference evidence="19 20" key="1">
    <citation type="submission" date="2021-07" db="EMBL/GenBank/DDBJ databases">
        <title>Sphingomonas sp.</title>
        <authorList>
            <person name="Feng G."/>
            <person name="Li J."/>
            <person name="Pan M."/>
        </authorList>
    </citation>
    <scope>NUCLEOTIDE SEQUENCE [LARGE SCALE GENOMIC DNA]</scope>
    <source>
        <strain evidence="19 20">RRHST34</strain>
    </source>
</reference>
<evidence type="ECO:0000256" key="8">
    <source>
        <dbReference type="ARBA" id="ARBA00023004"/>
    </source>
</evidence>
<name>A0ABS7BP23_9SPHN</name>
<protein>
    <submittedName>
        <fullName evidence="19">TonB-dependent siderophore receptor</fullName>
    </submittedName>
</protein>
<evidence type="ECO:0000256" key="12">
    <source>
        <dbReference type="ARBA" id="ARBA00023170"/>
    </source>
</evidence>